<keyword evidence="2" id="KW-1185">Reference proteome</keyword>
<proteinExistence type="predicted"/>
<accession>A0AC60QKL7</accession>
<dbReference type="EMBL" id="JABSTQ010008775">
    <property type="protein sequence ID" value="KAG0434086.1"/>
    <property type="molecule type" value="Genomic_DNA"/>
</dbReference>
<evidence type="ECO:0000313" key="2">
    <source>
        <dbReference type="Proteomes" id="UP000805193"/>
    </source>
</evidence>
<name>A0AC60QKL7_IXOPE</name>
<protein>
    <submittedName>
        <fullName evidence="1">Uncharacterized protein</fullName>
    </submittedName>
</protein>
<evidence type="ECO:0000313" key="1">
    <source>
        <dbReference type="EMBL" id="KAG0434086.1"/>
    </source>
</evidence>
<gene>
    <name evidence="1" type="ORF">HPB47_019362</name>
</gene>
<sequence>MTSQEQGTLNATNPTLTNASLAYAEEAASLSGLKCPPEEIQADVNMIERDEDLTEVKDPTNALPLSSHYYAESTSDASEITFDMRDFQTVHSSKRRKRTLNLAPKIMAHTTTFPSALGNVVVFTPKDPTKQVTSFNSIRLTAELENIAPSSILQIRPNKALNVIAIDTRNLLTTAQLLKRETLLGVPMYAYEPRSKTHAVGVIKDVAKDITEEELRAQLKSTIKLAQLRRLGDSQTVRLTFVGSELPSHVAVGSELTAKKAERSDPRPLSQPSGKGDHGNPHIPPSLKRKVSRYELAAVESGEAVMKAAAPKSQRPPPTRRDQLGKSQTRCPGGSAPSRPQWVGEGGSSTAAAAFGAAGVGLSARLTHHATSTTTELAAILLALEAVQKGSTSGGK</sequence>
<organism evidence="1 2">
    <name type="scientific">Ixodes persulcatus</name>
    <name type="common">Taiga tick</name>
    <dbReference type="NCBI Taxonomy" id="34615"/>
    <lineage>
        <taxon>Eukaryota</taxon>
        <taxon>Metazoa</taxon>
        <taxon>Ecdysozoa</taxon>
        <taxon>Arthropoda</taxon>
        <taxon>Chelicerata</taxon>
        <taxon>Arachnida</taxon>
        <taxon>Acari</taxon>
        <taxon>Parasitiformes</taxon>
        <taxon>Ixodida</taxon>
        <taxon>Ixodoidea</taxon>
        <taxon>Ixodidae</taxon>
        <taxon>Ixodinae</taxon>
        <taxon>Ixodes</taxon>
    </lineage>
</organism>
<dbReference type="Proteomes" id="UP000805193">
    <property type="component" value="Unassembled WGS sequence"/>
</dbReference>
<reference evidence="1 2" key="1">
    <citation type="journal article" date="2020" name="Cell">
        <title>Large-Scale Comparative Analyses of Tick Genomes Elucidate Their Genetic Diversity and Vector Capacities.</title>
        <authorList>
            <consortium name="Tick Genome and Microbiome Consortium (TIGMIC)"/>
            <person name="Jia N."/>
            <person name="Wang J."/>
            <person name="Shi W."/>
            <person name="Du L."/>
            <person name="Sun Y."/>
            <person name="Zhan W."/>
            <person name="Jiang J.F."/>
            <person name="Wang Q."/>
            <person name="Zhang B."/>
            <person name="Ji P."/>
            <person name="Bell-Sakyi L."/>
            <person name="Cui X.M."/>
            <person name="Yuan T.T."/>
            <person name="Jiang B.G."/>
            <person name="Yang W.F."/>
            <person name="Lam T.T."/>
            <person name="Chang Q.C."/>
            <person name="Ding S.J."/>
            <person name="Wang X.J."/>
            <person name="Zhu J.G."/>
            <person name="Ruan X.D."/>
            <person name="Zhao L."/>
            <person name="Wei J.T."/>
            <person name="Ye R.Z."/>
            <person name="Que T.C."/>
            <person name="Du C.H."/>
            <person name="Zhou Y.H."/>
            <person name="Cheng J.X."/>
            <person name="Dai P.F."/>
            <person name="Guo W.B."/>
            <person name="Han X.H."/>
            <person name="Huang E.J."/>
            <person name="Li L.F."/>
            <person name="Wei W."/>
            <person name="Gao Y.C."/>
            <person name="Liu J.Z."/>
            <person name="Shao H.Z."/>
            <person name="Wang X."/>
            <person name="Wang C.C."/>
            <person name="Yang T.C."/>
            <person name="Huo Q.B."/>
            <person name="Li W."/>
            <person name="Chen H.Y."/>
            <person name="Chen S.E."/>
            <person name="Zhou L.G."/>
            <person name="Ni X.B."/>
            <person name="Tian J.H."/>
            <person name="Sheng Y."/>
            <person name="Liu T."/>
            <person name="Pan Y.S."/>
            <person name="Xia L.Y."/>
            <person name="Li J."/>
            <person name="Zhao F."/>
            <person name="Cao W.C."/>
        </authorList>
    </citation>
    <scope>NUCLEOTIDE SEQUENCE [LARGE SCALE GENOMIC DNA]</scope>
    <source>
        <strain evidence="1">Iper-2018</strain>
    </source>
</reference>
<comment type="caution">
    <text evidence="1">The sequence shown here is derived from an EMBL/GenBank/DDBJ whole genome shotgun (WGS) entry which is preliminary data.</text>
</comment>